<accession>A0ABQ8HG49</accession>
<name>A0ABQ8HG49_9ROSI</name>
<evidence type="ECO:0000256" key="1">
    <source>
        <dbReference type="SAM" id="MobiDB-lite"/>
    </source>
</evidence>
<reference evidence="2 3" key="1">
    <citation type="submission" date="2021-02" db="EMBL/GenBank/DDBJ databases">
        <title>Plant Genome Project.</title>
        <authorList>
            <person name="Zhang R.-G."/>
        </authorList>
    </citation>
    <scope>NUCLEOTIDE SEQUENCE [LARGE SCALE GENOMIC DNA]</scope>
    <source>
        <tissue evidence="2">Leaves</tissue>
    </source>
</reference>
<proteinExistence type="predicted"/>
<dbReference type="InterPro" id="IPR044678">
    <property type="entry name" value="COR27/28"/>
</dbReference>
<evidence type="ECO:0000313" key="3">
    <source>
        <dbReference type="Proteomes" id="UP000827721"/>
    </source>
</evidence>
<evidence type="ECO:0000313" key="2">
    <source>
        <dbReference type="EMBL" id="KAH7557605.1"/>
    </source>
</evidence>
<organism evidence="2 3">
    <name type="scientific">Xanthoceras sorbifolium</name>
    <dbReference type="NCBI Taxonomy" id="99658"/>
    <lineage>
        <taxon>Eukaryota</taxon>
        <taxon>Viridiplantae</taxon>
        <taxon>Streptophyta</taxon>
        <taxon>Embryophyta</taxon>
        <taxon>Tracheophyta</taxon>
        <taxon>Spermatophyta</taxon>
        <taxon>Magnoliopsida</taxon>
        <taxon>eudicotyledons</taxon>
        <taxon>Gunneridae</taxon>
        <taxon>Pentapetalae</taxon>
        <taxon>rosids</taxon>
        <taxon>malvids</taxon>
        <taxon>Sapindales</taxon>
        <taxon>Sapindaceae</taxon>
        <taxon>Xanthoceroideae</taxon>
        <taxon>Xanthoceras</taxon>
    </lineage>
</organism>
<keyword evidence="3" id="KW-1185">Reference proteome</keyword>
<feature type="region of interest" description="Disordered" evidence="1">
    <location>
        <begin position="63"/>
        <end position="146"/>
    </location>
</feature>
<comment type="caution">
    <text evidence="2">The sequence shown here is derived from an EMBL/GenBank/DDBJ whole genome shotgun (WGS) entry which is preliminary data.</text>
</comment>
<feature type="compositionally biased region" description="Polar residues" evidence="1">
    <location>
        <begin position="107"/>
        <end position="117"/>
    </location>
</feature>
<protein>
    <submittedName>
        <fullName evidence="2">Uncharacterized protein</fullName>
    </submittedName>
</protein>
<dbReference type="PANTHER" id="PTHR33676">
    <property type="entry name" value="COLD REGULATED PROTEIN 27"/>
    <property type="match status" value="1"/>
</dbReference>
<dbReference type="PANTHER" id="PTHR33676:SF15">
    <property type="entry name" value="OS02G0674233 PROTEIN"/>
    <property type="match status" value="1"/>
</dbReference>
<sequence length="146" mass="16246">MDTTATATKTFLNSNRAGGQPWTDEKHLHYLNSMEASFVRTMFENNGRLLPLDRLLPDTSDSTLDLKKHGTNNKHALNPSAADIIGSRRRSNIDSKADKRARRKSYHQSYTSSQDQVVPQMENRRGDKDENGSAKCTRGSGPAIGL</sequence>
<dbReference type="Proteomes" id="UP000827721">
    <property type="component" value="Unassembled WGS sequence"/>
</dbReference>
<gene>
    <name evidence="2" type="ORF">JRO89_XS11G0188800</name>
</gene>
<dbReference type="EMBL" id="JAFEMO010000011">
    <property type="protein sequence ID" value="KAH7557605.1"/>
    <property type="molecule type" value="Genomic_DNA"/>
</dbReference>
<feature type="compositionally biased region" description="Basic and acidic residues" evidence="1">
    <location>
        <begin position="122"/>
        <end position="132"/>
    </location>
</feature>